<keyword evidence="2" id="KW-1185">Reference proteome</keyword>
<name>A0ABV2QRX7_9MICO</name>
<evidence type="ECO:0000313" key="1">
    <source>
        <dbReference type="EMBL" id="MET4583747.1"/>
    </source>
</evidence>
<evidence type="ECO:0008006" key="3">
    <source>
        <dbReference type="Google" id="ProtNLM"/>
    </source>
</evidence>
<proteinExistence type="predicted"/>
<dbReference type="PROSITE" id="PS51257">
    <property type="entry name" value="PROKAR_LIPOPROTEIN"/>
    <property type="match status" value="1"/>
</dbReference>
<reference evidence="1 2" key="1">
    <citation type="submission" date="2024-06" db="EMBL/GenBank/DDBJ databases">
        <title>Sorghum-associated microbial communities from plants grown in Nebraska, USA.</title>
        <authorList>
            <person name="Schachtman D."/>
        </authorList>
    </citation>
    <scope>NUCLEOTIDE SEQUENCE [LARGE SCALE GENOMIC DNA]</scope>
    <source>
        <strain evidence="1 2">2857</strain>
    </source>
</reference>
<dbReference type="EMBL" id="JBEPSJ010000005">
    <property type="protein sequence ID" value="MET4583747.1"/>
    <property type="molecule type" value="Genomic_DNA"/>
</dbReference>
<gene>
    <name evidence="1" type="ORF">ABIE21_003278</name>
</gene>
<sequence>MAIRSGTFITSAIIAVAAFGLAGCAGFLSSKPDAEAEAPAQIEAAETCAALTDPLSSEHNSTTEFESGQLDITAYSAALSDAEKGLQAVPVEPDTELSEAVSALLSYEKIPSADGSAPITLNDYANLISDVGLACENAGSSLTIRSNTGG</sequence>
<dbReference type="RefSeq" id="WP_354025922.1">
    <property type="nucleotide sequence ID" value="NZ_JBEPSJ010000005.1"/>
</dbReference>
<organism evidence="1 2">
    <name type="scientific">Conyzicola nivalis</name>
    <dbReference type="NCBI Taxonomy" id="1477021"/>
    <lineage>
        <taxon>Bacteria</taxon>
        <taxon>Bacillati</taxon>
        <taxon>Actinomycetota</taxon>
        <taxon>Actinomycetes</taxon>
        <taxon>Micrococcales</taxon>
        <taxon>Microbacteriaceae</taxon>
        <taxon>Conyzicola</taxon>
    </lineage>
</organism>
<protein>
    <recommendedName>
        <fullName evidence="3">Lipoprotein</fullName>
    </recommendedName>
</protein>
<accession>A0ABV2QRX7</accession>
<evidence type="ECO:0000313" key="2">
    <source>
        <dbReference type="Proteomes" id="UP001549257"/>
    </source>
</evidence>
<dbReference type="Proteomes" id="UP001549257">
    <property type="component" value="Unassembled WGS sequence"/>
</dbReference>
<comment type="caution">
    <text evidence="1">The sequence shown here is derived from an EMBL/GenBank/DDBJ whole genome shotgun (WGS) entry which is preliminary data.</text>
</comment>